<feature type="compositionally biased region" description="Polar residues" evidence="1">
    <location>
        <begin position="335"/>
        <end position="345"/>
    </location>
</feature>
<keyword evidence="2" id="KW-0812">Transmembrane</keyword>
<feature type="compositionally biased region" description="Polar residues" evidence="1">
    <location>
        <begin position="410"/>
        <end position="422"/>
    </location>
</feature>
<evidence type="ECO:0000313" key="4">
    <source>
        <dbReference type="Proteomes" id="UP001295423"/>
    </source>
</evidence>
<dbReference type="Proteomes" id="UP001295423">
    <property type="component" value="Unassembled WGS sequence"/>
</dbReference>
<evidence type="ECO:0000256" key="2">
    <source>
        <dbReference type="SAM" id="Phobius"/>
    </source>
</evidence>
<feature type="compositionally biased region" description="Basic and acidic residues" evidence="1">
    <location>
        <begin position="356"/>
        <end position="367"/>
    </location>
</feature>
<proteinExistence type="predicted"/>
<feature type="region of interest" description="Disordered" evidence="1">
    <location>
        <begin position="302"/>
        <end position="479"/>
    </location>
</feature>
<comment type="caution">
    <text evidence="3">The sequence shown here is derived from an EMBL/GenBank/DDBJ whole genome shotgun (WGS) entry which is preliminary data.</text>
</comment>
<evidence type="ECO:0000313" key="3">
    <source>
        <dbReference type="EMBL" id="CAJ1945473.1"/>
    </source>
</evidence>
<evidence type="ECO:0008006" key="5">
    <source>
        <dbReference type="Google" id="ProtNLM"/>
    </source>
</evidence>
<feature type="compositionally biased region" description="Polar residues" evidence="1">
    <location>
        <begin position="373"/>
        <end position="382"/>
    </location>
</feature>
<feature type="compositionally biased region" description="Basic and acidic residues" evidence="1">
    <location>
        <begin position="394"/>
        <end position="405"/>
    </location>
</feature>
<organism evidence="3 4">
    <name type="scientific">Cylindrotheca closterium</name>
    <dbReference type="NCBI Taxonomy" id="2856"/>
    <lineage>
        <taxon>Eukaryota</taxon>
        <taxon>Sar</taxon>
        <taxon>Stramenopiles</taxon>
        <taxon>Ochrophyta</taxon>
        <taxon>Bacillariophyta</taxon>
        <taxon>Bacillariophyceae</taxon>
        <taxon>Bacillariophycidae</taxon>
        <taxon>Bacillariales</taxon>
        <taxon>Bacillariaceae</taxon>
        <taxon>Cylindrotheca</taxon>
    </lineage>
</organism>
<keyword evidence="2" id="KW-1133">Transmembrane helix</keyword>
<feature type="transmembrane region" description="Helical" evidence="2">
    <location>
        <begin position="516"/>
        <end position="533"/>
    </location>
</feature>
<keyword evidence="2" id="KW-0472">Membrane</keyword>
<protein>
    <recommendedName>
        <fullName evidence="5">SGNH domain-containing protein</fullName>
    </recommendedName>
</protein>
<feature type="compositionally biased region" description="Basic and acidic residues" evidence="1">
    <location>
        <begin position="317"/>
        <end position="329"/>
    </location>
</feature>
<accession>A0AAD2CV12</accession>
<feature type="compositionally biased region" description="Acidic residues" evidence="1">
    <location>
        <begin position="426"/>
        <end position="451"/>
    </location>
</feature>
<sequence>MKNITTEEVLKIIGPQEYSLADKGPVPGINVLEAWTPPPYKRVFNVHELYEIFSKECVTMIGDSTDRRAADTLHILLQERHNISGITKFFHKYKNRYQDHTRHNFVDGVFRTKACAPGTIDNLFKANYQSLLEYEQKKEKKYDIIVAATGPWNHIGKPKWFTPNETRDYIRRIIHHLDKEIPKDVLFIWKTSLWSWFGQWEVLGDDESVEMPKGNNYLIHVANEAAKETIREINSPRRIVLDFAAEIAPYSWEYRRPTNMEAEFLDYVPWHLGPKGRVLFAQMLAWEIARYRNSSLISGVIGTNNNTAGQGIVDSSGKNHSENSREMTHELAANETISGSSVTKASNDDNNDDTNEVDKENPNDMSHELAANETLSGSSVTKASKDDNDEYTNEVDKENPNDMSHELAANETNSGSSVTKPSSADNNEDTNEADEEDSSDDNEDTNEEVDESTTTAQVAPPTDPPFEQPRVHWPSSDNTYATSNTVSTAATEPAVVIDVVSLQDYIQIPEMPRTPTIRYFGLVLIILYAGLKMRSRGKSRTRRNKI</sequence>
<dbReference type="EMBL" id="CAKOGP040001446">
    <property type="protein sequence ID" value="CAJ1945473.1"/>
    <property type="molecule type" value="Genomic_DNA"/>
</dbReference>
<reference evidence="3" key="1">
    <citation type="submission" date="2023-08" db="EMBL/GenBank/DDBJ databases">
        <authorList>
            <person name="Audoor S."/>
            <person name="Bilcke G."/>
        </authorList>
    </citation>
    <scope>NUCLEOTIDE SEQUENCE</scope>
</reference>
<name>A0AAD2CV12_9STRA</name>
<gene>
    <name evidence="3" type="ORF">CYCCA115_LOCUS9617</name>
</gene>
<dbReference type="AlphaFoldDB" id="A0AAD2CV12"/>
<keyword evidence="4" id="KW-1185">Reference proteome</keyword>
<evidence type="ECO:0000256" key="1">
    <source>
        <dbReference type="SAM" id="MobiDB-lite"/>
    </source>
</evidence>